<comment type="subcellular location">
    <subcellularLocation>
        <location evidence="1">Cell membrane</location>
        <topology evidence="1">Multi-pass membrane protein</topology>
    </subcellularLocation>
</comment>
<evidence type="ECO:0000313" key="8">
    <source>
        <dbReference type="EMBL" id="MCB5225930.1"/>
    </source>
</evidence>
<dbReference type="PANTHER" id="PTHR30619">
    <property type="entry name" value="DNA INTERNALIZATION/COMPETENCE PROTEIN COMEC/REC2"/>
    <property type="match status" value="1"/>
</dbReference>
<evidence type="ECO:0000256" key="4">
    <source>
        <dbReference type="ARBA" id="ARBA00022989"/>
    </source>
</evidence>
<gene>
    <name evidence="8" type="ORF">JAO78_003790</name>
</gene>
<protein>
    <submittedName>
        <fullName evidence="8">ComEC/Rec2 family competence protein</fullName>
    </submittedName>
</protein>
<feature type="domain" description="ComEC/Rec2-related protein" evidence="7">
    <location>
        <begin position="144"/>
        <end position="406"/>
    </location>
</feature>
<evidence type="ECO:0000256" key="5">
    <source>
        <dbReference type="ARBA" id="ARBA00023136"/>
    </source>
</evidence>
<comment type="caution">
    <text evidence="8">The sequence shown here is derived from an EMBL/GenBank/DDBJ whole genome shotgun (WGS) entry which is preliminary data.</text>
</comment>
<dbReference type="NCBIfam" id="TIGR00360">
    <property type="entry name" value="ComEC_N-term"/>
    <property type="match status" value="1"/>
</dbReference>
<feature type="transmembrane region" description="Helical" evidence="6">
    <location>
        <begin position="243"/>
        <end position="259"/>
    </location>
</feature>
<evidence type="ECO:0000259" key="7">
    <source>
        <dbReference type="Pfam" id="PF03772"/>
    </source>
</evidence>
<feature type="transmembrane region" description="Helical" evidence="6">
    <location>
        <begin position="412"/>
        <end position="430"/>
    </location>
</feature>
<feature type="transmembrane region" description="Helical" evidence="6">
    <location>
        <begin position="163"/>
        <end position="186"/>
    </location>
</feature>
<keyword evidence="5 6" id="KW-0472">Membrane</keyword>
<evidence type="ECO:0000256" key="2">
    <source>
        <dbReference type="ARBA" id="ARBA00022475"/>
    </source>
</evidence>
<feature type="transmembrane region" description="Helical" evidence="6">
    <location>
        <begin position="387"/>
        <end position="405"/>
    </location>
</feature>
<dbReference type="InterPro" id="IPR052159">
    <property type="entry name" value="Competence_DNA_uptake"/>
</dbReference>
<dbReference type="EMBL" id="JAEINI020000002">
    <property type="protein sequence ID" value="MCB5225930.1"/>
    <property type="molecule type" value="Genomic_DNA"/>
</dbReference>
<feature type="transmembrane region" description="Helical" evidence="6">
    <location>
        <begin position="357"/>
        <end position="375"/>
    </location>
</feature>
<dbReference type="InterPro" id="IPR004477">
    <property type="entry name" value="ComEC_N"/>
</dbReference>
<feature type="transmembrane region" description="Helical" evidence="6">
    <location>
        <begin position="295"/>
        <end position="323"/>
    </location>
</feature>
<evidence type="ECO:0000313" key="9">
    <source>
        <dbReference type="Proteomes" id="UP000633814"/>
    </source>
</evidence>
<feature type="transmembrane region" description="Helical" evidence="6">
    <location>
        <begin position="218"/>
        <end position="236"/>
    </location>
</feature>
<dbReference type="Gene3D" id="3.60.15.10">
    <property type="entry name" value="Ribonuclease Z/Hydroxyacylglutathione hydrolase-like"/>
    <property type="match status" value="1"/>
</dbReference>
<feature type="transmembrane region" description="Helical" evidence="6">
    <location>
        <begin position="265"/>
        <end position="283"/>
    </location>
</feature>
<evidence type="ECO:0000256" key="6">
    <source>
        <dbReference type="SAM" id="Phobius"/>
    </source>
</evidence>
<dbReference type="RefSeq" id="WP_226750025.1">
    <property type="nucleotide sequence ID" value="NZ_JAEINI020000002.1"/>
</dbReference>
<organism evidence="8 9">
    <name type="scientific">Alishewanella maricola</name>
    <dbReference type="NCBI Taxonomy" id="2795740"/>
    <lineage>
        <taxon>Bacteria</taxon>
        <taxon>Pseudomonadati</taxon>
        <taxon>Pseudomonadota</taxon>
        <taxon>Gammaproteobacteria</taxon>
        <taxon>Alteromonadales</taxon>
        <taxon>Alteromonadaceae</taxon>
        <taxon>Alishewanella</taxon>
    </lineage>
</organism>
<dbReference type="Pfam" id="PF03772">
    <property type="entry name" value="Competence"/>
    <property type="match status" value="1"/>
</dbReference>
<feature type="transmembrane region" description="Helical" evidence="6">
    <location>
        <begin position="329"/>
        <end position="350"/>
    </location>
</feature>
<name>A0ABS8C1C7_9ALTE</name>
<keyword evidence="4 6" id="KW-1133">Transmembrane helix</keyword>
<proteinExistence type="predicted"/>
<keyword evidence="2" id="KW-1003">Cell membrane</keyword>
<keyword evidence="9" id="KW-1185">Reference proteome</keyword>
<keyword evidence="3 6" id="KW-0812">Transmembrane</keyword>
<accession>A0ABS8C1C7</accession>
<evidence type="ECO:0000256" key="1">
    <source>
        <dbReference type="ARBA" id="ARBA00004651"/>
    </source>
</evidence>
<dbReference type="InterPro" id="IPR036866">
    <property type="entry name" value="RibonucZ/Hydroxyglut_hydro"/>
</dbReference>
<evidence type="ECO:0000256" key="3">
    <source>
        <dbReference type="ARBA" id="ARBA00022692"/>
    </source>
</evidence>
<dbReference type="PANTHER" id="PTHR30619:SF1">
    <property type="entry name" value="RECOMBINATION PROTEIN 2"/>
    <property type="match status" value="1"/>
</dbReference>
<reference evidence="8 9" key="1">
    <citation type="submission" date="2021-10" db="EMBL/GenBank/DDBJ databases">
        <title>Alishewanella koreense sp. nov. isolated from seawater of southwestern coast in South Korea and the proposal for the reclassification of Rheinheimera perlucida and Rheinheimera tuosuensis as Arsukibacterium perlucida and Arsukibacterium tuosuensis.</title>
        <authorList>
            <person name="Kim K.H."/>
            <person name="Ruan W."/>
            <person name="Kim K.R."/>
            <person name="Baek J.H."/>
            <person name="Jeon C.O."/>
        </authorList>
    </citation>
    <scope>NUCLEOTIDE SEQUENCE [LARGE SCALE GENOMIC DNA]</scope>
    <source>
        <strain evidence="8 9">16-MA</strain>
    </source>
</reference>
<sequence>MSAYWQAQNALLNSASSYHDVRIVSWSDHGIGDLTVKLQLQQSSYNQYLLSVRWRQAPSLENNQLWRLPLKLRPVAQSWTPLSRPRSLQALLQGVIGEGYVLPEQPTILLQAPVSARETIITQLKTLTASLSSAPLLLALTVAERQFDAQLWQGIRHSGLGHILTISGLHLGLVYGWSLLLFSGLLRLSPWRFNVELALLLSLLPVLGYGWLAGFTIPTLRAAVALAIFVLSRLLLRPLAKSQAWLLLLALLLLANPLWLLSYSFWLSMLAVGCIVLLLWCLAPAAPQRWAKLRYWLRFQLALTLLMSFISMAFFSGVSVLSILSNLLFVPWCTLLAIPFLLITVCWSLAGLPYVQWLWQLTDGLFIPLMIWLEWSASQAVWWSLPQLSPLTAFLLSGALAMLLACRVKGSLWLLWLTVVVLMICLPVNVHPQLQLIDSGQRTVLLLQKPHNAILYLDAPATQLEGLVRQQVLPLLQQQRMRQLGPVIIPALEREMAPALALIQQAYPMAKFYSAVAALPEVQTCTELVAAYPDIGFRHWLLAKADPCVLSVDMAGWQLLLPGKLQQAQERALLQQYADLTADIYLLADYGRANANSLAFLQSLAPRQLLLAANAQGPYTYPQAGVQQRINLLNLPLYHTGLQGSLQIEFTAEKLRIRQENREKHYPWAEKPTAIAETSASTR</sequence>
<dbReference type="Proteomes" id="UP000633814">
    <property type="component" value="Unassembled WGS sequence"/>
</dbReference>